<dbReference type="InParanoid" id="C0NRE3"/>
<name>C0NRE3_AJECG</name>
<dbReference type="Proteomes" id="UP000001631">
    <property type="component" value="Unassembled WGS sequence"/>
</dbReference>
<feature type="region of interest" description="Disordered" evidence="1">
    <location>
        <begin position="140"/>
        <end position="161"/>
    </location>
</feature>
<organism evidence="2 3">
    <name type="scientific">Ajellomyces capsulatus (strain G186AR / H82 / ATCC MYA-2454 / RMSCC 2432)</name>
    <name type="common">Darling's disease fungus</name>
    <name type="synonym">Histoplasma capsulatum</name>
    <dbReference type="NCBI Taxonomy" id="447093"/>
    <lineage>
        <taxon>Eukaryota</taxon>
        <taxon>Fungi</taxon>
        <taxon>Dikarya</taxon>
        <taxon>Ascomycota</taxon>
        <taxon>Pezizomycotina</taxon>
        <taxon>Eurotiomycetes</taxon>
        <taxon>Eurotiomycetidae</taxon>
        <taxon>Onygenales</taxon>
        <taxon>Ajellomycetaceae</taxon>
        <taxon>Histoplasma</taxon>
    </lineage>
</organism>
<keyword evidence="3" id="KW-1185">Reference proteome</keyword>
<protein>
    <submittedName>
        <fullName evidence="2">Uncharacterized protein</fullName>
    </submittedName>
</protein>
<evidence type="ECO:0000313" key="2">
    <source>
        <dbReference type="EMBL" id="EEH06257.1"/>
    </source>
</evidence>
<evidence type="ECO:0000256" key="1">
    <source>
        <dbReference type="SAM" id="MobiDB-lite"/>
    </source>
</evidence>
<gene>
    <name evidence="2" type="ORF">HCBG_05573</name>
</gene>
<reference evidence="2" key="1">
    <citation type="submission" date="2009-02" db="EMBL/GenBank/DDBJ databases">
        <title>The Genome Sequence of Ajellomyces capsulatus strain G186AR.</title>
        <authorList>
            <consortium name="The Broad Institute Genome Sequencing Platform"/>
            <person name="Champion M."/>
            <person name="Cuomo C."/>
            <person name="Ma L.-J."/>
            <person name="Henn M.R."/>
            <person name="Sil A."/>
            <person name="Goldman B."/>
            <person name="Young S.K."/>
            <person name="Kodira C.D."/>
            <person name="Zeng Q."/>
            <person name="Koehrsen M."/>
            <person name="Alvarado L."/>
            <person name="Berlin A."/>
            <person name="Borenstein D."/>
            <person name="Chen Z."/>
            <person name="Engels R."/>
            <person name="Freedman E."/>
            <person name="Gellesch M."/>
            <person name="Goldberg J."/>
            <person name="Griggs A."/>
            <person name="Gujja S."/>
            <person name="Heiman D."/>
            <person name="Hepburn T."/>
            <person name="Howarth C."/>
            <person name="Jen D."/>
            <person name="Larson L."/>
            <person name="Lewis B."/>
            <person name="Mehta T."/>
            <person name="Park D."/>
            <person name="Pearson M."/>
            <person name="Roberts A."/>
            <person name="Saif S."/>
            <person name="Shea T."/>
            <person name="Shenoy N."/>
            <person name="Sisk P."/>
            <person name="Stolte C."/>
            <person name="Sykes S."/>
            <person name="Walk T."/>
            <person name="White J."/>
            <person name="Yandava C."/>
            <person name="Klein B."/>
            <person name="McEwen J.G."/>
            <person name="Puccia R."/>
            <person name="Goldman G.H."/>
            <person name="Felipe M.S."/>
            <person name="Nino-Vega G."/>
            <person name="San-Blas G."/>
            <person name="Taylor J."/>
            <person name="Mendoza L."/>
            <person name="Galagan J."/>
            <person name="Nusbaum C."/>
            <person name="Birren B."/>
        </authorList>
    </citation>
    <scope>NUCLEOTIDE SEQUENCE</scope>
    <source>
        <strain evidence="2">G186AR</strain>
    </source>
</reference>
<dbReference type="RefSeq" id="XP_045286738.1">
    <property type="nucleotide sequence ID" value="XM_045432622.1"/>
</dbReference>
<evidence type="ECO:0000313" key="3">
    <source>
        <dbReference type="Proteomes" id="UP000001631"/>
    </source>
</evidence>
<sequence length="161" mass="18462">MASLEYCRHRFPMLQRSSKILLHQSVTTLEKNRGNRSMDLWIFAWRQGDCNPESEVLKDCMGIRACSLAVFEIPERDELRIGEAGTRSPSLSKFVCCWGDESCLLYPEKPRAIFRGRKKKCLGEINVVISMLHFRFRQGQAAPRGKRRHGKVYRAGTGDKG</sequence>
<dbReference type="EMBL" id="GG663369">
    <property type="protein sequence ID" value="EEH06257.1"/>
    <property type="molecule type" value="Genomic_DNA"/>
</dbReference>
<accession>C0NRE3</accession>
<dbReference type="GeneID" id="69038589"/>
<dbReference type="HOGENOM" id="CLU_1643227_0_0_1"/>
<proteinExistence type="predicted"/>
<dbReference type="AlphaFoldDB" id="C0NRE3"/>